<accession>A0ABU4STS9</accession>
<proteinExistence type="predicted"/>
<gene>
    <name evidence="1" type="ORF">SK803_03695</name>
</gene>
<dbReference type="RefSeq" id="WP_319964293.1">
    <property type="nucleotide sequence ID" value="NZ_JAXAVW010000002.1"/>
</dbReference>
<reference evidence="1 2" key="1">
    <citation type="submission" date="2023-11" db="EMBL/GenBank/DDBJ databases">
        <title>Lentzea sokolovensis, sp. nov., Lentzea kristufkii, sp. nov., and Lentzea miocenensis, sp. nov., rare actinobacteria from Sokolov Coal Basin, Miocene lacustrine sediment, Czech Republic.</title>
        <authorList>
            <person name="Lara A."/>
            <person name="Kotroba L."/>
            <person name="Nouioui I."/>
            <person name="Neumann-Schaal M."/>
            <person name="Mast Y."/>
            <person name="Chronakova A."/>
        </authorList>
    </citation>
    <scope>NUCLEOTIDE SEQUENCE [LARGE SCALE GENOMIC DNA]</scope>
    <source>
        <strain evidence="1 2">BCCO 10_0856</strain>
    </source>
</reference>
<name>A0ABU4STS9_9PSEU</name>
<organism evidence="1 2">
    <name type="scientific">Lentzea miocenica</name>
    <dbReference type="NCBI Taxonomy" id="3095431"/>
    <lineage>
        <taxon>Bacteria</taxon>
        <taxon>Bacillati</taxon>
        <taxon>Actinomycetota</taxon>
        <taxon>Actinomycetes</taxon>
        <taxon>Pseudonocardiales</taxon>
        <taxon>Pseudonocardiaceae</taxon>
        <taxon>Lentzea</taxon>
    </lineage>
</organism>
<dbReference type="EMBL" id="JAXAVW010000002">
    <property type="protein sequence ID" value="MDX8029295.1"/>
    <property type="molecule type" value="Genomic_DNA"/>
</dbReference>
<keyword evidence="2" id="KW-1185">Reference proteome</keyword>
<sequence>MITKVNLSAERWKAMLSDAGFGAVTTDVVPAPMQGKPGTLLVTARREG</sequence>
<dbReference type="Proteomes" id="UP001285521">
    <property type="component" value="Unassembled WGS sequence"/>
</dbReference>
<comment type="caution">
    <text evidence="1">The sequence shown here is derived from an EMBL/GenBank/DDBJ whole genome shotgun (WGS) entry which is preliminary data.</text>
</comment>
<evidence type="ECO:0000313" key="2">
    <source>
        <dbReference type="Proteomes" id="UP001285521"/>
    </source>
</evidence>
<evidence type="ECO:0000313" key="1">
    <source>
        <dbReference type="EMBL" id="MDX8029295.1"/>
    </source>
</evidence>
<protein>
    <submittedName>
        <fullName evidence="1">Uncharacterized protein</fullName>
    </submittedName>
</protein>